<organism evidence="3 4">
    <name type="scientific">Caenorhabditis bovis</name>
    <dbReference type="NCBI Taxonomy" id="2654633"/>
    <lineage>
        <taxon>Eukaryota</taxon>
        <taxon>Metazoa</taxon>
        <taxon>Ecdysozoa</taxon>
        <taxon>Nematoda</taxon>
        <taxon>Chromadorea</taxon>
        <taxon>Rhabditida</taxon>
        <taxon>Rhabditina</taxon>
        <taxon>Rhabditomorpha</taxon>
        <taxon>Rhabditoidea</taxon>
        <taxon>Rhabditidae</taxon>
        <taxon>Peloderinae</taxon>
        <taxon>Caenorhabditis</taxon>
    </lineage>
</organism>
<gene>
    <name evidence="3" type="ORF">CBOVIS_LOCUS10553</name>
</gene>
<dbReference type="EMBL" id="CADEPM010000007">
    <property type="protein sequence ID" value="CAB3408821.1"/>
    <property type="molecule type" value="Genomic_DNA"/>
</dbReference>
<keyword evidence="2" id="KW-0472">Membrane</keyword>
<keyword evidence="2" id="KW-0812">Transmembrane</keyword>
<reference evidence="3 4" key="1">
    <citation type="submission" date="2020-04" db="EMBL/GenBank/DDBJ databases">
        <authorList>
            <person name="Laetsch R D."/>
            <person name="Stevens L."/>
            <person name="Kumar S."/>
            <person name="Blaxter L. M."/>
        </authorList>
    </citation>
    <scope>NUCLEOTIDE SEQUENCE [LARGE SCALE GENOMIC DNA]</scope>
</reference>
<keyword evidence="2" id="KW-1133">Transmembrane helix</keyword>
<evidence type="ECO:0000313" key="3">
    <source>
        <dbReference type="EMBL" id="CAB3408821.1"/>
    </source>
</evidence>
<name>A0A8S1FCV7_9PELO</name>
<proteinExistence type="predicted"/>
<evidence type="ECO:0000256" key="2">
    <source>
        <dbReference type="SAM" id="Phobius"/>
    </source>
</evidence>
<feature type="transmembrane region" description="Helical" evidence="2">
    <location>
        <begin position="24"/>
        <end position="44"/>
    </location>
</feature>
<evidence type="ECO:0000313" key="4">
    <source>
        <dbReference type="Proteomes" id="UP000494206"/>
    </source>
</evidence>
<comment type="caution">
    <text evidence="3">The sequence shown here is derived from an EMBL/GenBank/DDBJ whole genome shotgun (WGS) entry which is preliminary data.</text>
</comment>
<keyword evidence="4" id="KW-1185">Reference proteome</keyword>
<feature type="compositionally biased region" description="Basic and acidic residues" evidence="1">
    <location>
        <begin position="71"/>
        <end position="83"/>
    </location>
</feature>
<dbReference type="AlphaFoldDB" id="A0A8S1FCV7"/>
<dbReference type="Proteomes" id="UP000494206">
    <property type="component" value="Unassembled WGS sequence"/>
</dbReference>
<protein>
    <submittedName>
        <fullName evidence="3">Uncharacterized protein</fullName>
    </submittedName>
</protein>
<sequence length="92" mass="10323">MSSNRHSAAGDHVHIGINVCGMKASAWIVVFIVIQIFLGTINFYDFDKMCNGLDEIDNDDPVVILQSLHEKEHREKHSERVEPCSECGSLSH</sequence>
<accession>A0A8S1FCV7</accession>
<feature type="region of interest" description="Disordered" evidence="1">
    <location>
        <begin position="71"/>
        <end position="92"/>
    </location>
</feature>
<evidence type="ECO:0000256" key="1">
    <source>
        <dbReference type="SAM" id="MobiDB-lite"/>
    </source>
</evidence>